<dbReference type="EMBL" id="WVTA01000007">
    <property type="protein sequence ID" value="KAK3208545.1"/>
    <property type="molecule type" value="Genomic_DNA"/>
</dbReference>
<gene>
    <name evidence="3" type="ORF">GRF29_77g1042599</name>
</gene>
<dbReference type="InterPro" id="IPR046368">
    <property type="entry name" value="Tag1"/>
</dbReference>
<keyword evidence="2" id="KW-0472">Membrane</keyword>
<feature type="compositionally biased region" description="Basic and acidic residues" evidence="1">
    <location>
        <begin position="13"/>
        <end position="22"/>
    </location>
</feature>
<sequence length="381" mass="41269">MADKEFGPSQQEVVHDSDEHARTGATPQRKGGVLNTLYPPGPRPGAGPRMKNHCRKFWWCDLIVVAVIILVIVLPIIYVAIPNKAQHDINASTLEVTSQEVTNTEPDQVHVKIKAIARSSSSFHPTLEGFQAGLSLPGHEPFLYLNIPETKAEAETNINIDQDAPIVNMDSFKEYTKTAIASENFTVLMSGKTKVHQKGLSAISVDYDKHVQLKGEQLVAFVLVEARSLITTGLNKLSGLSIEDIKILSGSKNVLPDGSNLIGNVIIPNPSVMTLDLGNVTMNLSIDDKAIGIAVLTNLVLKPGTNNSTLTSKVEQLDVIEFITKKYKDGVVPLDIIGNSSVRNGQHLEYFEEAIKSNTIKIKLALGPALQAIGLNITSSS</sequence>
<reference evidence="3 4" key="1">
    <citation type="submission" date="2021-02" db="EMBL/GenBank/DDBJ databases">
        <title>Genome assembly of Pseudopithomyces chartarum.</title>
        <authorList>
            <person name="Jauregui R."/>
            <person name="Singh J."/>
            <person name="Voisey C."/>
        </authorList>
    </citation>
    <scope>NUCLEOTIDE SEQUENCE [LARGE SCALE GENOMIC DNA]</scope>
    <source>
        <strain evidence="3 4">AGR01</strain>
    </source>
</reference>
<dbReference type="InterPro" id="IPR022185">
    <property type="entry name" value="DUF3712"/>
</dbReference>
<organism evidence="3 4">
    <name type="scientific">Pseudopithomyces chartarum</name>
    <dbReference type="NCBI Taxonomy" id="1892770"/>
    <lineage>
        <taxon>Eukaryota</taxon>
        <taxon>Fungi</taxon>
        <taxon>Dikarya</taxon>
        <taxon>Ascomycota</taxon>
        <taxon>Pezizomycotina</taxon>
        <taxon>Dothideomycetes</taxon>
        <taxon>Pleosporomycetidae</taxon>
        <taxon>Pleosporales</taxon>
        <taxon>Massarineae</taxon>
        <taxon>Didymosphaeriaceae</taxon>
        <taxon>Pseudopithomyces</taxon>
    </lineage>
</organism>
<evidence type="ECO:0000313" key="3">
    <source>
        <dbReference type="EMBL" id="KAK3208545.1"/>
    </source>
</evidence>
<dbReference type="PANTHER" id="PTHR35895">
    <property type="entry name" value="CHROMOSOME 16, WHOLE GENOME SHOTGUN SEQUENCE"/>
    <property type="match status" value="1"/>
</dbReference>
<name>A0AAN6M031_9PLEO</name>
<proteinExistence type="predicted"/>
<comment type="caution">
    <text evidence="3">The sequence shown here is derived from an EMBL/GenBank/DDBJ whole genome shotgun (WGS) entry which is preliminary data.</text>
</comment>
<keyword evidence="2" id="KW-0812">Transmembrane</keyword>
<dbReference type="PANTHER" id="PTHR35895:SF1">
    <property type="entry name" value="LIPID-BINDING SERUM GLYCOPROTEIN C-TERMINAL DOMAIN-CONTAINING PROTEIN"/>
    <property type="match status" value="1"/>
</dbReference>
<keyword evidence="2" id="KW-1133">Transmembrane helix</keyword>
<dbReference type="Proteomes" id="UP001280581">
    <property type="component" value="Unassembled WGS sequence"/>
</dbReference>
<dbReference type="AlphaFoldDB" id="A0AAN6M031"/>
<accession>A0AAN6M031</accession>
<dbReference type="GO" id="GO:0000329">
    <property type="term" value="C:fungal-type vacuole membrane"/>
    <property type="evidence" value="ECO:0007669"/>
    <property type="project" value="InterPro"/>
</dbReference>
<dbReference type="Pfam" id="PF12505">
    <property type="entry name" value="DUF3712"/>
    <property type="match status" value="1"/>
</dbReference>
<evidence type="ECO:0000313" key="4">
    <source>
        <dbReference type="Proteomes" id="UP001280581"/>
    </source>
</evidence>
<feature type="region of interest" description="Disordered" evidence="1">
    <location>
        <begin position="1"/>
        <end position="46"/>
    </location>
</feature>
<evidence type="ECO:0000256" key="1">
    <source>
        <dbReference type="SAM" id="MobiDB-lite"/>
    </source>
</evidence>
<keyword evidence="4" id="KW-1185">Reference proteome</keyword>
<protein>
    <submittedName>
        <fullName evidence="3">Uncharacterized protein</fullName>
    </submittedName>
</protein>
<feature type="transmembrane region" description="Helical" evidence="2">
    <location>
        <begin position="58"/>
        <end position="81"/>
    </location>
</feature>
<evidence type="ECO:0000256" key="2">
    <source>
        <dbReference type="SAM" id="Phobius"/>
    </source>
</evidence>